<dbReference type="Gene3D" id="1.20.1320.20">
    <property type="entry name" value="hef helicase domain"/>
    <property type="match status" value="1"/>
</dbReference>
<feature type="domain" description="Helicase C-terminal" evidence="16">
    <location>
        <begin position="506"/>
        <end position="665"/>
    </location>
</feature>
<evidence type="ECO:0000313" key="18">
    <source>
        <dbReference type="Proteomes" id="UP001451303"/>
    </source>
</evidence>
<comment type="subcellular location">
    <subcellularLocation>
        <location evidence="2 13">Nucleus</location>
    </subcellularLocation>
</comment>
<dbReference type="PROSITE" id="PS51194">
    <property type="entry name" value="HELICASE_CTER"/>
    <property type="match status" value="1"/>
</dbReference>
<feature type="compositionally biased region" description="Basic residues" evidence="14">
    <location>
        <begin position="701"/>
        <end position="714"/>
    </location>
</feature>
<sequence>MDDDDFDDIPDEDLMLAFTQVTSNITSHQPSNNKQLASSAKPPAQAWPISDSTRRIVTSTVSQGQATASGRAKTAGKPTTSATASRPSPAQSSQRKNLRQTTLWGGTLEEDAQPAPQAVSNRPFRADMPPEQPTHHEIDIEEMKTWVYPMNLGPIRDYQFSIVKNGLFNNTLVALPTGLGKTFIAATIMLNYIRWTKTAKAVFVAPTKPLASQQVQACLSIAGIPRSQATLLTGETPPVLREDEWATKRLFFMTPQTLMNDLSKGYADPKSIVLLVIDEAHRATGDYAYVKVVEFLRRFSKSFRILALTATPGSSLEGVQDVIDNLGISHVEIRTEESIDIRQYVHSRDINTITFDPSDEMMEVRDLFSKALKPLVTKLSSQNIYYGRDPMSLTTYGLMKARNDWMAGPGRHVNQGTKFSVIATFAILQSLAHSIKLLNFHGIKPFYNNLAEFRTTEEEKGGKGSKLKRQVLEDENFQKMMDMIEGWMKIDGFLGHPKLEYLCETLVNHFMDAGEGSNTRAIVFSEYRDSAEEIVRILNKQPLIKATVFVGQADSKRSEGMKQKQQIETIEKFKNGTHNVLVATSIGEEGLDIGQVDLIVCYDASASPIRMLQRMGRTGRKRAGNIVLLLMKGKEEDKFNEAKDNYATMQRMICEGSRFTFRHDLSSRIVPRDIRPEVEKKVVEIPLENSQNPELPEPKRSAARMRTKPAKKKFNMPDGVETGFIKASFFGQAGAKTAKPPARPPAPKETDFIAERPQIESVLLSTSQENELRRNYTKIPLGHSKVEELDIDWYRHPTSRRVVQKTIHVKHGEYTKRCVKLFRRLAKAQAPANRYTKPYGETDTSSWELIPLPPFADETEGETSRKGQKKRPRLESGQEAEEAEQYAAPKKRQATAKAKSTGVSKQTNKPRARHTALISDCEEGGNEEDDNVDDDEESRPRNFRSKGRGRGSGRGKKSQPKQGDPNVDYGDDCTRTSDMEMGTDGSDDGADLEDFIVSDGEVTSSLQHRPRGSTSPTTAPDAGSSSLSSKTGRKQQVPDSFASDEDDGDVFGSKFVPVTASAAKGSLPSTARREKPKPFYVPVELPATQDTTDGDDDLPDIEFLSAKRKREGTGTGMRTGSPGHAKAGDTSKGGGGGDQTRQKPSGGAASHARARKRTVVMDSDDDQE</sequence>
<dbReference type="CDD" id="cd18801">
    <property type="entry name" value="SF2_C_FANCM_Hef"/>
    <property type="match status" value="1"/>
</dbReference>
<feature type="region of interest" description="Disordered" evidence="14">
    <location>
        <begin position="25"/>
        <end position="131"/>
    </location>
</feature>
<evidence type="ECO:0000256" key="12">
    <source>
        <dbReference type="ARBA" id="ARBA00047995"/>
    </source>
</evidence>
<dbReference type="Pfam" id="PF00271">
    <property type="entry name" value="Helicase_C"/>
    <property type="match status" value="1"/>
</dbReference>
<comment type="similarity">
    <text evidence="3 13">Belongs to the DEAD box helicase family. DEAH subfamily. FANCM sub-subfamily.</text>
</comment>
<organism evidence="17 18">
    <name type="scientific">Neurospora intermedia</name>
    <dbReference type="NCBI Taxonomy" id="5142"/>
    <lineage>
        <taxon>Eukaryota</taxon>
        <taxon>Fungi</taxon>
        <taxon>Dikarya</taxon>
        <taxon>Ascomycota</taxon>
        <taxon>Pezizomycotina</taxon>
        <taxon>Sordariomycetes</taxon>
        <taxon>Sordariomycetidae</taxon>
        <taxon>Sordariales</taxon>
        <taxon>Sordariaceae</taxon>
        <taxon>Neurospora</taxon>
    </lineage>
</organism>
<name>A0ABR3DNJ3_NEUIN</name>
<feature type="compositionally biased region" description="Polar residues" evidence="14">
    <location>
        <begin position="25"/>
        <end position="38"/>
    </location>
</feature>
<dbReference type="InterPro" id="IPR006935">
    <property type="entry name" value="Helicase/UvrB_N"/>
</dbReference>
<gene>
    <name evidence="17" type="ORF">QR685DRAFT_509192</name>
</gene>
<evidence type="ECO:0000256" key="2">
    <source>
        <dbReference type="ARBA" id="ARBA00004123"/>
    </source>
</evidence>
<evidence type="ECO:0000256" key="10">
    <source>
        <dbReference type="ARBA" id="ARBA00023204"/>
    </source>
</evidence>
<keyword evidence="18" id="KW-1185">Reference proteome</keyword>
<comment type="subunit">
    <text evidence="4 13">Interacts with the MHF histone-fold complex to form the FANCM-MHF complex.</text>
</comment>
<dbReference type="EMBL" id="JAVLET010000001">
    <property type="protein sequence ID" value="KAL0474230.1"/>
    <property type="molecule type" value="Genomic_DNA"/>
</dbReference>
<keyword evidence="6" id="KW-0227">DNA damage</keyword>
<comment type="catalytic activity">
    <reaction evidence="12 13">
        <text>ATP + H2O = ADP + phosphate + H(+)</text>
        <dbReference type="Rhea" id="RHEA:13065"/>
        <dbReference type="ChEBI" id="CHEBI:15377"/>
        <dbReference type="ChEBI" id="CHEBI:15378"/>
        <dbReference type="ChEBI" id="CHEBI:30616"/>
        <dbReference type="ChEBI" id="CHEBI:43474"/>
        <dbReference type="ChEBI" id="CHEBI:456216"/>
        <dbReference type="EC" id="3.6.4.12"/>
    </reaction>
</comment>
<dbReference type="PROSITE" id="PS51192">
    <property type="entry name" value="HELICASE_ATP_BIND_1"/>
    <property type="match status" value="1"/>
</dbReference>
<evidence type="ECO:0000256" key="1">
    <source>
        <dbReference type="ARBA" id="ARBA00003813"/>
    </source>
</evidence>
<accession>A0ABR3DNJ3</accession>
<feature type="compositionally biased region" description="Acidic residues" evidence="14">
    <location>
        <begin position="920"/>
        <end position="937"/>
    </location>
</feature>
<dbReference type="Proteomes" id="UP001451303">
    <property type="component" value="Unassembled WGS sequence"/>
</dbReference>
<comment type="caution">
    <text evidence="17">The sequence shown here is derived from an EMBL/GenBank/DDBJ whole genome shotgun (WGS) entry which is preliminary data.</text>
</comment>
<dbReference type="EC" id="3.6.4.12" evidence="13"/>
<feature type="compositionally biased region" description="Polar residues" evidence="14">
    <location>
        <begin position="55"/>
        <end position="68"/>
    </location>
</feature>
<evidence type="ECO:0000256" key="5">
    <source>
        <dbReference type="ARBA" id="ARBA00022741"/>
    </source>
</evidence>
<feature type="domain" description="Helicase ATP-binding" evidence="15">
    <location>
        <begin position="162"/>
        <end position="330"/>
    </location>
</feature>
<dbReference type="InterPro" id="IPR039686">
    <property type="entry name" value="FANCM/Mph1-like_ID"/>
</dbReference>
<proteinExistence type="inferred from homology"/>
<reference evidence="17 18" key="1">
    <citation type="submission" date="2023-09" db="EMBL/GenBank/DDBJ databases">
        <title>Multi-omics analysis of a traditional fermented food reveals byproduct-associated fungal strains for waste-to-food upcycling.</title>
        <authorList>
            <consortium name="Lawrence Berkeley National Laboratory"/>
            <person name="Rekdal V.M."/>
            <person name="Villalobos-Escobedo J.M."/>
            <person name="Rodriguez-Valeron N."/>
            <person name="Garcia M.O."/>
            <person name="Vasquez D.P."/>
            <person name="Damayanti I."/>
            <person name="Sorensen P.M."/>
            <person name="Baidoo E.E."/>
            <person name="De Carvalho A.C."/>
            <person name="Riley R."/>
            <person name="Lipzen A."/>
            <person name="He G."/>
            <person name="Yan M."/>
            <person name="Haridas S."/>
            <person name="Daum C."/>
            <person name="Yoshinaga Y."/>
            <person name="Ng V."/>
            <person name="Grigoriev I.V."/>
            <person name="Munk R."/>
            <person name="Nuraida L."/>
            <person name="Wijaya C.H."/>
            <person name="Morales P.-C."/>
            <person name="Keasling J.D."/>
        </authorList>
    </citation>
    <scope>NUCLEOTIDE SEQUENCE [LARGE SCALE GENOMIC DNA]</scope>
    <source>
        <strain evidence="17 18">FGSC 2613</strain>
    </source>
</reference>
<evidence type="ECO:0000259" key="16">
    <source>
        <dbReference type="PROSITE" id="PS51194"/>
    </source>
</evidence>
<evidence type="ECO:0000256" key="11">
    <source>
        <dbReference type="ARBA" id="ARBA00023242"/>
    </source>
</evidence>
<dbReference type="InterPro" id="IPR014001">
    <property type="entry name" value="Helicase_ATP-bd"/>
</dbReference>
<keyword evidence="5" id="KW-0547">Nucleotide-binding</keyword>
<keyword evidence="8" id="KW-0347">Helicase</keyword>
<evidence type="ECO:0000256" key="7">
    <source>
        <dbReference type="ARBA" id="ARBA00022801"/>
    </source>
</evidence>
<feature type="region of interest" description="Disordered" evidence="14">
    <location>
        <begin position="690"/>
        <end position="717"/>
    </location>
</feature>
<protein>
    <recommendedName>
        <fullName evidence="13">ATP-dependent DNA helicase</fullName>
        <ecNumber evidence="13">3.6.4.12</ecNumber>
    </recommendedName>
</protein>
<evidence type="ECO:0000313" key="17">
    <source>
        <dbReference type="EMBL" id="KAL0474230.1"/>
    </source>
</evidence>
<evidence type="ECO:0000259" key="15">
    <source>
        <dbReference type="PROSITE" id="PS51192"/>
    </source>
</evidence>
<evidence type="ECO:0000256" key="13">
    <source>
        <dbReference type="RuleBase" id="RU367027"/>
    </source>
</evidence>
<dbReference type="SMART" id="SM00487">
    <property type="entry name" value="DEXDc"/>
    <property type="match status" value="1"/>
</dbReference>
<dbReference type="CDD" id="cd12091">
    <property type="entry name" value="FANCM_ID"/>
    <property type="match status" value="1"/>
</dbReference>
<dbReference type="PANTHER" id="PTHR14025">
    <property type="entry name" value="FANCONI ANEMIA GROUP M FANCM FAMILY MEMBER"/>
    <property type="match status" value="1"/>
</dbReference>
<dbReference type="SMART" id="SM00490">
    <property type="entry name" value="HELICc"/>
    <property type="match status" value="1"/>
</dbReference>
<dbReference type="InterPro" id="IPR027417">
    <property type="entry name" value="P-loop_NTPase"/>
</dbReference>
<keyword evidence="11" id="KW-0539">Nucleus</keyword>
<dbReference type="SUPFAM" id="SSF52540">
    <property type="entry name" value="P-loop containing nucleoside triphosphate hydrolases"/>
    <property type="match status" value="1"/>
</dbReference>
<feature type="region of interest" description="Disordered" evidence="14">
    <location>
        <begin position="835"/>
        <end position="1168"/>
    </location>
</feature>
<dbReference type="InterPro" id="IPR044749">
    <property type="entry name" value="FANCM_DEXDc"/>
</dbReference>
<evidence type="ECO:0000256" key="4">
    <source>
        <dbReference type="ARBA" id="ARBA00011390"/>
    </source>
</evidence>
<feature type="compositionally biased region" description="Polar residues" evidence="14">
    <location>
        <begin position="77"/>
        <end position="104"/>
    </location>
</feature>
<comment type="function">
    <text evidence="1 13">ATP-dependent DNA helicase involved in DNA damage repair by homologous recombination and in genome maintenance. Capable of unwinding D-loops. Plays a role in limiting crossover recombinants during mitotic DNA double-strand break (DSB) repair. Component of a FANCM-MHF complex which promotes gene conversion at blocked replication forks, probably by reversal of the stalled fork.</text>
</comment>
<dbReference type="InterPro" id="IPR001650">
    <property type="entry name" value="Helicase_C-like"/>
</dbReference>
<dbReference type="PANTHER" id="PTHR14025:SF20">
    <property type="entry name" value="FANCONI ANEMIA GROUP M PROTEIN"/>
    <property type="match status" value="1"/>
</dbReference>
<feature type="compositionally biased region" description="Basic residues" evidence="14">
    <location>
        <begin position="941"/>
        <end position="959"/>
    </location>
</feature>
<evidence type="ECO:0000256" key="8">
    <source>
        <dbReference type="ARBA" id="ARBA00022806"/>
    </source>
</evidence>
<evidence type="ECO:0000256" key="14">
    <source>
        <dbReference type="SAM" id="MobiDB-lite"/>
    </source>
</evidence>
<keyword evidence="7" id="KW-0378">Hydrolase</keyword>
<feature type="compositionally biased region" description="Polar residues" evidence="14">
    <location>
        <begin position="1001"/>
        <end position="1030"/>
    </location>
</feature>
<evidence type="ECO:0000256" key="6">
    <source>
        <dbReference type="ARBA" id="ARBA00022763"/>
    </source>
</evidence>
<keyword evidence="9" id="KW-0067">ATP-binding</keyword>
<evidence type="ECO:0000256" key="9">
    <source>
        <dbReference type="ARBA" id="ARBA00022840"/>
    </source>
</evidence>
<feature type="compositionally biased region" description="Acidic residues" evidence="14">
    <location>
        <begin position="985"/>
        <end position="996"/>
    </location>
</feature>
<dbReference type="Gene3D" id="3.40.50.300">
    <property type="entry name" value="P-loop containing nucleotide triphosphate hydrolases"/>
    <property type="match status" value="2"/>
</dbReference>
<keyword evidence="10" id="KW-0234">DNA repair</keyword>
<dbReference type="Pfam" id="PF04851">
    <property type="entry name" value="ResIII"/>
    <property type="match status" value="1"/>
</dbReference>
<dbReference type="CDD" id="cd18033">
    <property type="entry name" value="DEXDc_FANCM"/>
    <property type="match status" value="1"/>
</dbReference>
<evidence type="ECO:0000256" key="3">
    <source>
        <dbReference type="ARBA" id="ARBA00009889"/>
    </source>
</evidence>